<dbReference type="Gene3D" id="3.30.420.10">
    <property type="entry name" value="Ribonuclease H-like superfamily/Ribonuclease H"/>
    <property type="match status" value="1"/>
</dbReference>
<dbReference type="InterPro" id="IPR043502">
    <property type="entry name" value="DNA/RNA_pol_sf"/>
</dbReference>
<evidence type="ECO:0000256" key="3">
    <source>
        <dbReference type="SAM" id="MobiDB-lite"/>
    </source>
</evidence>
<organism evidence="5 6">
    <name type="scientific">Cinnamomum micranthum f. kanehirae</name>
    <dbReference type="NCBI Taxonomy" id="337451"/>
    <lineage>
        <taxon>Eukaryota</taxon>
        <taxon>Viridiplantae</taxon>
        <taxon>Streptophyta</taxon>
        <taxon>Embryophyta</taxon>
        <taxon>Tracheophyta</taxon>
        <taxon>Spermatophyta</taxon>
        <taxon>Magnoliopsida</taxon>
        <taxon>Magnoliidae</taxon>
        <taxon>Laurales</taxon>
        <taxon>Lauraceae</taxon>
        <taxon>Cinnamomum</taxon>
    </lineage>
</organism>
<dbReference type="InterPro" id="IPR001584">
    <property type="entry name" value="Integrase_cat-core"/>
</dbReference>
<sequence length="752" mass="85833">MVNIGHNGDDDSEFSLTVSSLTKVKFGTAIHRTQGILDYVHSDVLGPTKVASLGGMHYFVTFVDDFSRRVWVYIMKHKDEVLNVFLNWKKMIETQTGRKIKKLRSDNGREYKSDPFLQVCQDEGIVRHFTVSETPQQNGVVERINRTILEKFRLPSAAIDGKTPIEVWFGKPATDYDKLHIFGYPAYYHVTERKLDPMAKKAIFLGFSSGVKGYRLWCSDSKKLVLSRDVTFDEAAMCKQNKQNDFQEESKAIGTSKQVEFDVIPFESEGDDTNEEEIPAQEPPQEQADSIAASRPKRNIRKPQRFTDIVAYALPMVEECVPTTYKYAKRHSESVEWQAAMDEEMKSLHKNDTWELVQLPKGKKAIVCKWLYTMKEGSPGNDSIRYKARLVAKGYVQKEGINYNEVFSPVVKHSSIRILLALVAQFDFELVQLDVKTTFLHGDLNEDIYMTQPDGYKVADKEHLACKLKKSLYSLKQSPRQWYKRFDKFMIGQKYTRSSFDHCVFYRKLQNGAFIYLLLSVDDMLIASKSKVEIEKLKTQMNIEFEMNDLGEAKKILGTEIQRDRVQGKHLRAHLKACDCMPRWKMFVTCISRQVTTLFPEQVESSSTPSSRSSREQWRRCEVDPAFPTDGQQPPPPAVYCIGPLTAEAEKREGGADCLEWLDSQPSRSFVFLCFGSFSEHQLKEIAVGLERSGQRFLWVVRSPPSEDKSQRFLAPPELDLEVLLPEGFLERTKGRGADGEVVGAAGGCAES</sequence>
<dbReference type="Pfam" id="PF07727">
    <property type="entry name" value="RVT_2"/>
    <property type="match status" value="1"/>
</dbReference>
<dbReference type="AlphaFoldDB" id="A0A443NEZ2"/>
<evidence type="ECO:0000313" key="5">
    <source>
        <dbReference type="EMBL" id="RWR77058.1"/>
    </source>
</evidence>
<dbReference type="GO" id="GO:0003676">
    <property type="term" value="F:nucleic acid binding"/>
    <property type="evidence" value="ECO:0007669"/>
    <property type="project" value="InterPro"/>
</dbReference>
<dbReference type="InterPro" id="IPR039537">
    <property type="entry name" value="Retrotran_Ty1/copia-like"/>
</dbReference>
<protein>
    <submittedName>
        <fullName evidence="5">Retrovirus-related Pol polyprotein from transposon TNT 1-94</fullName>
    </submittedName>
</protein>
<dbReference type="EMBL" id="QPKB01000002">
    <property type="protein sequence ID" value="RWR77058.1"/>
    <property type="molecule type" value="Genomic_DNA"/>
</dbReference>
<dbReference type="Gene3D" id="3.40.50.2000">
    <property type="entry name" value="Glycogen Phosphorylase B"/>
    <property type="match status" value="1"/>
</dbReference>
<dbReference type="Pfam" id="PF25597">
    <property type="entry name" value="SH3_retrovirus"/>
    <property type="match status" value="1"/>
</dbReference>
<dbReference type="STRING" id="337451.A0A443NEZ2"/>
<feature type="compositionally biased region" description="Acidic residues" evidence="3">
    <location>
        <begin position="269"/>
        <end position="279"/>
    </location>
</feature>
<dbReference type="InterPro" id="IPR036397">
    <property type="entry name" value="RNaseH_sf"/>
</dbReference>
<dbReference type="InterPro" id="IPR012337">
    <property type="entry name" value="RNaseH-like_sf"/>
</dbReference>
<reference evidence="5 6" key="1">
    <citation type="journal article" date="2019" name="Nat. Plants">
        <title>Stout camphor tree genome fills gaps in understanding of flowering plant genome evolution.</title>
        <authorList>
            <person name="Chaw S.M."/>
            <person name="Liu Y.C."/>
            <person name="Wu Y.W."/>
            <person name="Wang H.Y."/>
            <person name="Lin C.I."/>
            <person name="Wu C.S."/>
            <person name="Ke H.M."/>
            <person name="Chang L.Y."/>
            <person name="Hsu C.Y."/>
            <person name="Yang H.T."/>
            <person name="Sudianto E."/>
            <person name="Hsu M.H."/>
            <person name="Wu K.P."/>
            <person name="Wang L.N."/>
            <person name="Leebens-Mack J.H."/>
            <person name="Tsai I.J."/>
        </authorList>
    </citation>
    <scope>NUCLEOTIDE SEQUENCE [LARGE SCALE GENOMIC DNA]</scope>
    <source>
        <strain evidence="6">cv. Chaw 1501</strain>
        <tissue evidence="5">Young leaves</tissue>
    </source>
</reference>
<evidence type="ECO:0000256" key="2">
    <source>
        <dbReference type="ARBA" id="ARBA00022801"/>
    </source>
</evidence>
<proteinExistence type="predicted"/>
<dbReference type="SUPFAM" id="SSF56672">
    <property type="entry name" value="DNA/RNA polymerases"/>
    <property type="match status" value="1"/>
</dbReference>
<dbReference type="GO" id="GO:0046872">
    <property type="term" value="F:metal ion binding"/>
    <property type="evidence" value="ECO:0007669"/>
    <property type="project" value="UniProtKB-KW"/>
</dbReference>
<dbReference type="PANTHER" id="PTHR42648">
    <property type="entry name" value="TRANSPOSASE, PUTATIVE-RELATED"/>
    <property type="match status" value="1"/>
</dbReference>
<dbReference type="SUPFAM" id="SSF53098">
    <property type="entry name" value="Ribonuclease H-like"/>
    <property type="match status" value="1"/>
</dbReference>
<dbReference type="Pfam" id="PF00665">
    <property type="entry name" value="rve"/>
    <property type="match status" value="1"/>
</dbReference>
<name>A0A443NEZ2_9MAGN</name>
<feature type="domain" description="Integrase catalytic" evidence="4">
    <location>
        <begin position="31"/>
        <end position="153"/>
    </location>
</feature>
<evidence type="ECO:0000313" key="6">
    <source>
        <dbReference type="Proteomes" id="UP000283530"/>
    </source>
</evidence>
<evidence type="ECO:0000259" key="4">
    <source>
        <dbReference type="PROSITE" id="PS50994"/>
    </source>
</evidence>
<dbReference type="GO" id="GO:0016787">
    <property type="term" value="F:hydrolase activity"/>
    <property type="evidence" value="ECO:0007669"/>
    <property type="project" value="UniProtKB-KW"/>
</dbReference>
<keyword evidence="6" id="KW-1185">Reference proteome</keyword>
<dbReference type="Proteomes" id="UP000283530">
    <property type="component" value="Unassembled WGS sequence"/>
</dbReference>
<dbReference type="PANTHER" id="PTHR42648:SF28">
    <property type="entry name" value="TRANSPOSON-ENCODED PROTEIN WITH RIBONUCLEASE H-LIKE AND RETROVIRUS ZINC FINGER-LIKE DOMAINS"/>
    <property type="match status" value="1"/>
</dbReference>
<comment type="caution">
    <text evidence="5">The sequence shown here is derived from an EMBL/GenBank/DDBJ whole genome shotgun (WGS) entry which is preliminary data.</text>
</comment>
<accession>A0A443NEZ2</accession>
<keyword evidence="1" id="KW-0479">Metal-binding</keyword>
<dbReference type="SUPFAM" id="SSF53756">
    <property type="entry name" value="UDP-Glycosyltransferase/glycogen phosphorylase"/>
    <property type="match status" value="1"/>
</dbReference>
<dbReference type="OrthoDB" id="418757at2759"/>
<dbReference type="InterPro" id="IPR057670">
    <property type="entry name" value="SH3_retrovirus"/>
</dbReference>
<dbReference type="GO" id="GO:0015074">
    <property type="term" value="P:DNA integration"/>
    <property type="evidence" value="ECO:0007669"/>
    <property type="project" value="InterPro"/>
</dbReference>
<keyword evidence="2" id="KW-0378">Hydrolase</keyword>
<feature type="region of interest" description="Disordered" evidence="3">
    <location>
        <begin position="269"/>
        <end position="298"/>
    </location>
</feature>
<gene>
    <name evidence="5" type="ORF">CKAN_00553100</name>
</gene>
<dbReference type="PROSITE" id="PS50994">
    <property type="entry name" value="INTEGRASE"/>
    <property type="match status" value="1"/>
</dbReference>
<evidence type="ECO:0000256" key="1">
    <source>
        <dbReference type="ARBA" id="ARBA00022723"/>
    </source>
</evidence>
<dbReference type="InterPro" id="IPR013103">
    <property type="entry name" value="RVT_2"/>
</dbReference>